<dbReference type="GO" id="GO:0009103">
    <property type="term" value="P:lipopolysaccharide biosynthetic process"/>
    <property type="evidence" value="ECO:0007669"/>
    <property type="project" value="UniProtKB-ARBA"/>
</dbReference>
<feature type="compositionally biased region" description="Low complexity" evidence="8">
    <location>
        <begin position="18"/>
        <end position="33"/>
    </location>
</feature>
<feature type="transmembrane region" description="Helical" evidence="9">
    <location>
        <begin position="330"/>
        <end position="351"/>
    </location>
</feature>
<evidence type="ECO:0000256" key="1">
    <source>
        <dbReference type="ARBA" id="ARBA00004651"/>
    </source>
</evidence>
<evidence type="ECO:0000256" key="2">
    <source>
        <dbReference type="ARBA" id="ARBA00022475"/>
    </source>
</evidence>
<dbReference type="PANTHER" id="PTHR33908">
    <property type="entry name" value="MANNOSYLTRANSFERASE YKCB-RELATED"/>
    <property type="match status" value="1"/>
</dbReference>
<protein>
    <recommendedName>
        <fullName evidence="10">Glycosyltransferase RgtA/B/C/D-like domain-containing protein</fullName>
    </recommendedName>
</protein>
<feature type="transmembrane region" description="Helical" evidence="9">
    <location>
        <begin position="382"/>
        <end position="400"/>
    </location>
</feature>
<dbReference type="EMBL" id="JACHJV010000002">
    <property type="protein sequence ID" value="MBB4928180.1"/>
    <property type="molecule type" value="Genomic_DNA"/>
</dbReference>
<evidence type="ECO:0000259" key="10">
    <source>
        <dbReference type="Pfam" id="PF13231"/>
    </source>
</evidence>
<feature type="domain" description="Glycosyltransferase RgtA/B/C/D-like" evidence="10">
    <location>
        <begin position="210"/>
        <end position="322"/>
    </location>
</feature>
<dbReference type="Pfam" id="PF13231">
    <property type="entry name" value="PMT_2"/>
    <property type="match status" value="1"/>
</dbReference>
<dbReference type="Proteomes" id="UP000540506">
    <property type="component" value="Unassembled WGS sequence"/>
</dbReference>
<feature type="transmembrane region" description="Helical" evidence="9">
    <location>
        <begin position="293"/>
        <end position="318"/>
    </location>
</feature>
<organism evidence="11 12">
    <name type="scientific">Kitasatospora kifunensis</name>
    <name type="common">Streptomyces kifunensis</name>
    <dbReference type="NCBI Taxonomy" id="58351"/>
    <lineage>
        <taxon>Bacteria</taxon>
        <taxon>Bacillati</taxon>
        <taxon>Actinomycetota</taxon>
        <taxon>Actinomycetes</taxon>
        <taxon>Kitasatosporales</taxon>
        <taxon>Streptomycetaceae</taxon>
        <taxon>Kitasatospora</taxon>
    </lineage>
</organism>
<feature type="transmembrane region" description="Helical" evidence="9">
    <location>
        <begin position="420"/>
        <end position="438"/>
    </location>
</feature>
<feature type="transmembrane region" description="Helical" evidence="9">
    <location>
        <begin position="164"/>
        <end position="180"/>
    </location>
</feature>
<evidence type="ECO:0000313" key="12">
    <source>
        <dbReference type="Proteomes" id="UP000540506"/>
    </source>
</evidence>
<keyword evidence="4" id="KW-0808">Transferase</keyword>
<keyword evidence="6 9" id="KW-1133">Transmembrane helix</keyword>
<dbReference type="RefSeq" id="WP_184945141.1">
    <property type="nucleotide sequence ID" value="NZ_JACHJV010000002.1"/>
</dbReference>
<comment type="subcellular location">
    <subcellularLocation>
        <location evidence="1">Cell membrane</location>
        <topology evidence="1">Multi-pass membrane protein</topology>
    </subcellularLocation>
</comment>
<comment type="caution">
    <text evidence="11">The sequence shown here is derived from an EMBL/GenBank/DDBJ whole genome shotgun (WGS) entry which is preliminary data.</text>
</comment>
<accession>A0A7W7RA06</accession>
<keyword evidence="7 9" id="KW-0472">Membrane</keyword>
<feature type="transmembrane region" description="Helical" evidence="9">
    <location>
        <begin position="450"/>
        <end position="470"/>
    </location>
</feature>
<evidence type="ECO:0000256" key="8">
    <source>
        <dbReference type="SAM" id="MobiDB-lite"/>
    </source>
</evidence>
<sequence length="629" mass="68041">MPEQSTTERPENADSWFASARPSTPQPSASQPTVPGATWKAGFDTDATLKLSVLPRSARRRAADPPTDPPIEPRPLEHRPERQAERTMQLRVLPAPAPEADPGYAFAEPVRLGWTLPHVPDAAWAAGASSRRTWISRGLLAGLLVVQSVLSLRLTNTAFEDEALYIYAGHAMIAHLFHGVPDYGGFGSYFSGAPTLYPVLAAAVDSLLGLTGVRVMSLLFMLGSTALLYSFSRRLFSERAGLCGAVLFSFAQSTLFLGYFATYDACAVFLLALSAWTVVRIGHGHWALSLLPAAVAALAVGVKYACALYLPTLALLLALVAYQRYGVPRALLRTAVFTAGVVGLLGGALYATDYLQAIQSTTTARALGTDSAWTIIQDSTQWGGLLFALAVLGTVLYTRLAKLSEMPGWRQAVPGTRWRLALGTLLTGTALLAPAYQIHLQTTTSLQKHVGFGLLFAAPMAGVGMTRLMGAHFKFPQAAIAIGSIALTLGMSQSAYNYGIWPNTTYLIQELSTKVQPGQRWLGEPHEGPVYYLTARHLTDYTRWTSIFYIDYAGRPGQQLTGIPGYVAALQDGYFDGVVLDWSDNPGPVESAIRDQLRSGGRYRLDGALPYRTSAGQGHFEVWLRSPQQ</sequence>
<evidence type="ECO:0000256" key="3">
    <source>
        <dbReference type="ARBA" id="ARBA00022676"/>
    </source>
</evidence>
<dbReference type="InterPro" id="IPR038731">
    <property type="entry name" value="RgtA/B/C-like"/>
</dbReference>
<feature type="compositionally biased region" description="Basic and acidic residues" evidence="8">
    <location>
        <begin position="1"/>
        <end position="12"/>
    </location>
</feature>
<dbReference type="GO" id="GO:0016763">
    <property type="term" value="F:pentosyltransferase activity"/>
    <property type="evidence" value="ECO:0007669"/>
    <property type="project" value="TreeGrafter"/>
</dbReference>
<evidence type="ECO:0000256" key="7">
    <source>
        <dbReference type="ARBA" id="ARBA00023136"/>
    </source>
</evidence>
<feature type="compositionally biased region" description="Basic and acidic residues" evidence="8">
    <location>
        <begin position="74"/>
        <end position="84"/>
    </location>
</feature>
<feature type="transmembrane region" description="Helical" evidence="9">
    <location>
        <begin position="240"/>
        <end position="273"/>
    </location>
</feature>
<keyword evidence="2" id="KW-1003">Cell membrane</keyword>
<dbReference type="InterPro" id="IPR050297">
    <property type="entry name" value="LipidA_mod_glycosyltrf_83"/>
</dbReference>
<evidence type="ECO:0000256" key="9">
    <source>
        <dbReference type="SAM" id="Phobius"/>
    </source>
</evidence>
<feature type="transmembrane region" description="Helical" evidence="9">
    <location>
        <begin position="200"/>
        <end position="228"/>
    </location>
</feature>
<feature type="region of interest" description="Disordered" evidence="8">
    <location>
        <begin position="1"/>
        <end position="84"/>
    </location>
</feature>
<dbReference type="AlphaFoldDB" id="A0A7W7RA06"/>
<dbReference type="PANTHER" id="PTHR33908:SF11">
    <property type="entry name" value="MEMBRANE PROTEIN"/>
    <property type="match status" value="1"/>
</dbReference>
<name>A0A7W7RA06_KITKI</name>
<evidence type="ECO:0000256" key="6">
    <source>
        <dbReference type="ARBA" id="ARBA00022989"/>
    </source>
</evidence>
<keyword evidence="12" id="KW-1185">Reference proteome</keyword>
<gene>
    <name evidence="11" type="ORF">FHR34_007275</name>
</gene>
<proteinExistence type="predicted"/>
<reference evidence="11 12" key="1">
    <citation type="submission" date="2020-08" db="EMBL/GenBank/DDBJ databases">
        <title>Sequencing the genomes of 1000 actinobacteria strains.</title>
        <authorList>
            <person name="Klenk H.-P."/>
        </authorList>
    </citation>
    <scope>NUCLEOTIDE SEQUENCE [LARGE SCALE GENOMIC DNA]</scope>
    <source>
        <strain evidence="11 12">DSM 41654</strain>
    </source>
</reference>
<keyword evidence="5 9" id="KW-0812">Transmembrane</keyword>
<evidence type="ECO:0000313" key="11">
    <source>
        <dbReference type="EMBL" id="MBB4928180.1"/>
    </source>
</evidence>
<evidence type="ECO:0000256" key="4">
    <source>
        <dbReference type="ARBA" id="ARBA00022679"/>
    </source>
</evidence>
<dbReference type="GO" id="GO:0005886">
    <property type="term" value="C:plasma membrane"/>
    <property type="evidence" value="ECO:0007669"/>
    <property type="project" value="UniProtKB-SubCell"/>
</dbReference>
<keyword evidence="3" id="KW-0328">Glycosyltransferase</keyword>
<evidence type="ECO:0000256" key="5">
    <source>
        <dbReference type="ARBA" id="ARBA00022692"/>
    </source>
</evidence>